<reference evidence="3" key="1">
    <citation type="submission" date="2012-11" db="EMBL/GenBank/DDBJ databases">
        <authorList>
            <person name="Singh A."/>
            <person name="Pinnaka A.K."/>
            <person name="Vaidya B."/>
        </authorList>
    </citation>
    <scope>NUCLEOTIDE SEQUENCE [LARGE SCALE GENOMIC DNA]</scope>
    <source>
        <strain evidence="3">AK23</strain>
    </source>
</reference>
<proteinExistence type="predicted"/>
<dbReference type="EMBL" id="AONB01000002">
    <property type="protein sequence ID" value="EXJ12519.1"/>
    <property type="molecule type" value="Genomic_DNA"/>
</dbReference>
<dbReference type="InterPro" id="IPR047640">
    <property type="entry name" value="RpiR-like"/>
</dbReference>
<dbReference type="PANTHER" id="PTHR30514:SF18">
    <property type="entry name" value="RPIR-FAMILY TRANSCRIPTIONAL REGULATOR"/>
    <property type="match status" value="1"/>
</dbReference>
<dbReference type="Pfam" id="PF01418">
    <property type="entry name" value="HTH_6"/>
    <property type="match status" value="1"/>
</dbReference>
<name>W9UZM0_9GAMM</name>
<organism evidence="2 3">
    <name type="scientific">Nitrincola nitratireducens</name>
    <dbReference type="NCBI Taxonomy" id="1229521"/>
    <lineage>
        <taxon>Bacteria</taxon>
        <taxon>Pseudomonadati</taxon>
        <taxon>Pseudomonadota</taxon>
        <taxon>Gammaproteobacteria</taxon>
        <taxon>Oceanospirillales</taxon>
        <taxon>Oceanospirillaceae</taxon>
        <taxon>Nitrincola</taxon>
    </lineage>
</organism>
<dbReference type="PATRIC" id="fig|1229521.3.peg.779"/>
<dbReference type="AlphaFoldDB" id="W9UZM0"/>
<evidence type="ECO:0000259" key="1">
    <source>
        <dbReference type="PROSITE" id="PS51071"/>
    </source>
</evidence>
<dbReference type="InterPro" id="IPR001347">
    <property type="entry name" value="SIS_dom"/>
</dbReference>
<dbReference type="Gene3D" id="3.40.50.10490">
    <property type="entry name" value="Glucose-6-phosphate isomerase like protein, domain 1"/>
    <property type="match status" value="1"/>
</dbReference>
<keyword evidence="2" id="KW-0238">DNA-binding</keyword>
<dbReference type="OrthoDB" id="3237351at2"/>
<dbReference type="SUPFAM" id="SSF46689">
    <property type="entry name" value="Homeodomain-like"/>
    <property type="match status" value="1"/>
</dbReference>
<dbReference type="GO" id="GO:0003677">
    <property type="term" value="F:DNA binding"/>
    <property type="evidence" value="ECO:0007669"/>
    <property type="project" value="UniProtKB-KW"/>
</dbReference>
<dbReference type="GO" id="GO:0097367">
    <property type="term" value="F:carbohydrate derivative binding"/>
    <property type="evidence" value="ECO:0007669"/>
    <property type="project" value="InterPro"/>
</dbReference>
<dbReference type="RefSeq" id="WP_036507839.1">
    <property type="nucleotide sequence ID" value="NZ_AONB01000002.1"/>
</dbReference>
<dbReference type="GO" id="GO:0003700">
    <property type="term" value="F:DNA-binding transcription factor activity"/>
    <property type="evidence" value="ECO:0007669"/>
    <property type="project" value="InterPro"/>
</dbReference>
<dbReference type="InterPro" id="IPR046348">
    <property type="entry name" value="SIS_dom_sf"/>
</dbReference>
<protein>
    <submittedName>
        <fullName evidence="2">Putative DNA-binding transcriptional regulator</fullName>
    </submittedName>
</protein>
<dbReference type="GO" id="GO:1901135">
    <property type="term" value="P:carbohydrate derivative metabolic process"/>
    <property type="evidence" value="ECO:0007669"/>
    <property type="project" value="InterPro"/>
</dbReference>
<dbReference type="STRING" id="1229521.D791_00764"/>
<dbReference type="PROSITE" id="PS51071">
    <property type="entry name" value="HTH_RPIR"/>
    <property type="match status" value="1"/>
</dbReference>
<dbReference type="PANTHER" id="PTHR30514">
    <property type="entry name" value="GLUCOKINASE"/>
    <property type="match status" value="1"/>
</dbReference>
<evidence type="ECO:0000313" key="3">
    <source>
        <dbReference type="Proteomes" id="UP000019464"/>
    </source>
</evidence>
<dbReference type="Proteomes" id="UP000019464">
    <property type="component" value="Unassembled WGS sequence"/>
</dbReference>
<dbReference type="SUPFAM" id="SSF53697">
    <property type="entry name" value="SIS domain"/>
    <property type="match status" value="1"/>
</dbReference>
<keyword evidence="3" id="KW-1185">Reference proteome</keyword>
<reference evidence="2 3" key="2">
    <citation type="journal article" date="2015" name="Syst. Appl. Microbiol.">
        <title>Nitrincola nitratireducens sp. nov. isolated from a haloalkaline crater lake.</title>
        <authorList>
            <person name="Singh A."/>
            <person name="Vaidya B."/>
            <person name="Tanuku N.R."/>
            <person name="Pinnaka A.K."/>
        </authorList>
    </citation>
    <scope>NUCLEOTIDE SEQUENCE [LARGE SCALE GENOMIC DNA]</scope>
    <source>
        <strain evidence="2 3">AK23</strain>
    </source>
</reference>
<dbReference type="InterPro" id="IPR009057">
    <property type="entry name" value="Homeodomain-like_sf"/>
</dbReference>
<gene>
    <name evidence="2" type="ORF">D791_00764</name>
</gene>
<dbReference type="Gene3D" id="1.10.10.10">
    <property type="entry name" value="Winged helix-like DNA-binding domain superfamily/Winged helix DNA-binding domain"/>
    <property type="match status" value="1"/>
</dbReference>
<dbReference type="InterPro" id="IPR036388">
    <property type="entry name" value="WH-like_DNA-bd_sf"/>
</dbReference>
<comment type="caution">
    <text evidence="2">The sequence shown here is derived from an EMBL/GenBank/DDBJ whole genome shotgun (WGS) entry which is preliminary data.</text>
</comment>
<dbReference type="Pfam" id="PF01380">
    <property type="entry name" value="SIS"/>
    <property type="match status" value="1"/>
</dbReference>
<evidence type="ECO:0000313" key="2">
    <source>
        <dbReference type="EMBL" id="EXJ12519.1"/>
    </source>
</evidence>
<dbReference type="InterPro" id="IPR000281">
    <property type="entry name" value="HTH_RpiR"/>
</dbReference>
<sequence>MRQITDVIRKEYEDLSPSERRVASFILDHLDDLATYNSVELSEACQTSKATVSRLFRRLGYDSFKAMRDEVRVLRQSGVPLPSGASESGTTLLDRHFRLESKNLSRLNQQAKLWPLDAILSKFEQARRVVLIGFRNSYPVAMHWRQQLIQVRPDIQLLPQAGQTLAEDLADLTDQDLIILIGFHRRPAQFPMLLNRLKSLAIPVLLITETQSGLDHSQATWCLEIPLDSVSAFDSYALPMSLVSFITNALLHQQLRHGRQRIEEINRLYDSLQELDLTLN</sequence>
<accession>W9UZM0</accession>
<feature type="domain" description="HTH rpiR-type" evidence="1">
    <location>
        <begin position="2"/>
        <end position="78"/>
    </location>
</feature>